<protein>
    <submittedName>
        <fullName evidence="1">Uncharacterized protein</fullName>
    </submittedName>
</protein>
<accession>A0A2W7MVU4</accession>
<comment type="caution">
    <text evidence="1">The sequence shown here is derived from an EMBL/GenBank/DDBJ whole genome shotgun (WGS) entry which is preliminary data.</text>
</comment>
<dbReference type="OrthoDB" id="2943538at2"/>
<evidence type="ECO:0000313" key="2">
    <source>
        <dbReference type="Proteomes" id="UP000248646"/>
    </source>
</evidence>
<organism evidence="1 2">
    <name type="scientific">Psychrobacillus insolitus</name>
    <dbReference type="NCBI Taxonomy" id="1461"/>
    <lineage>
        <taxon>Bacteria</taxon>
        <taxon>Bacillati</taxon>
        <taxon>Bacillota</taxon>
        <taxon>Bacilli</taxon>
        <taxon>Bacillales</taxon>
        <taxon>Bacillaceae</taxon>
        <taxon>Psychrobacillus</taxon>
    </lineage>
</organism>
<proteinExistence type="predicted"/>
<dbReference type="RefSeq" id="WP_111438534.1">
    <property type="nucleotide sequence ID" value="NZ_QKZI01000001.1"/>
</dbReference>
<gene>
    <name evidence="1" type="ORF">C7437_1011053</name>
</gene>
<dbReference type="Proteomes" id="UP000248646">
    <property type="component" value="Unassembled WGS sequence"/>
</dbReference>
<evidence type="ECO:0000313" key="1">
    <source>
        <dbReference type="EMBL" id="PZX07931.1"/>
    </source>
</evidence>
<name>A0A2W7MVU4_9BACI</name>
<sequence>MKIKEILELTETKLIAEIAKEHLTIGEKPARTALKRAGCYTIVGRIGWIFDEAENPTNLERSIYDFCKEDK</sequence>
<dbReference type="AlphaFoldDB" id="A0A2W7MVU4"/>
<reference evidence="1 2" key="1">
    <citation type="submission" date="2018-06" db="EMBL/GenBank/DDBJ databases">
        <title>Genomic Encyclopedia of Type Strains, Phase IV (KMG-IV): sequencing the most valuable type-strain genomes for metagenomic binning, comparative biology and taxonomic classification.</title>
        <authorList>
            <person name="Goeker M."/>
        </authorList>
    </citation>
    <scope>NUCLEOTIDE SEQUENCE [LARGE SCALE GENOMIC DNA]</scope>
    <source>
        <strain evidence="1 2">DSM 5</strain>
    </source>
</reference>
<keyword evidence="2" id="KW-1185">Reference proteome</keyword>
<dbReference type="EMBL" id="QKZI01000001">
    <property type="protein sequence ID" value="PZX07931.1"/>
    <property type="molecule type" value="Genomic_DNA"/>
</dbReference>